<evidence type="ECO:0000256" key="8">
    <source>
        <dbReference type="ARBA" id="ARBA00023033"/>
    </source>
</evidence>
<dbReference type="Pfam" id="PF00067">
    <property type="entry name" value="p450"/>
    <property type="match status" value="1"/>
</dbReference>
<reference evidence="11 12" key="1">
    <citation type="journal article" date="2015" name="Fungal Genet. Biol.">
        <title>Evolution of novel wood decay mechanisms in Agaricales revealed by the genome sequences of Fistulina hepatica and Cylindrobasidium torrendii.</title>
        <authorList>
            <person name="Floudas D."/>
            <person name="Held B.W."/>
            <person name="Riley R."/>
            <person name="Nagy L.G."/>
            <person name="Koehler G."/>
            <person name="Ransdell A.S."/>
            <person name="Younus H."/>
            <person name="Chow J."/>
            <person name="Chiniquy J."/>
            <person name="Lipzen A."/>
            <person name="Tritt A."/>
            <person name="Sun H."/>
            <person name="Haridas S."/>
            <person name="LaButti K."/>
            <person name="Ohm R.A."/>
            <person name="Kues U."/>
            <person name="Blanchette R.A."/>
            <person name="Grigoriev I.V."/>
            <person name="Minto R.E."/>
            <person name="Hibbett D.S."/>
        </authorList>
    </citation>
    <scope>NUCLEOTIDE SEQUENCE [LARGE SCALE GENOMIC DNA]</scope>
    <source>
        <strain evidence="11 12">ATCC 64428</strain>
    </source>
</reference>
<keyword evidence="6 10" id="KW-0560">Oxidoreductase</keyword>
<evidence type="ECO:0000256" key="3">
    <source>
        <dbReference type="ARBA" id="ARBA00010617"/>
    </source>
</evidence>
<protein>
    <submittedName>
        <fullName evidence="11">Cytochrome P450</fullName>
    </submittedName>
</protein>
<accession>A0A0D7APQ9</accession>
<evidence type="ECO:0000256" key="9">
    <source>
        <dbReference type="PIRSR" id="PIRSR602401-1"/>
    </source>
</evidence>
<organism evidence="11 12">
    <name type="scientific">Fistulina hepatica ATCC 64428</name>
    <dbReference type="NCBI Taxonomy" id="1128425"/>
    <lineage>
        <taxon>Eukaryota</taxon>
        <taxon>Fungi</taxon>
        <taxon>Dikarya</taxon>
        <taxon>Basidiomycota</taxon>
        <taxon>Agaricomycotina</taxon>
        <taxon>Agaricomycetes</taxon>
        <taxon>Agaricomycetidae</taxon>
        <taxon>Agaricales</taxon>
        <taxon>Fistulinaceae</taxon>
        <taxon>Fistulina</taxon>
    </lineage>
</organism>
<dbReference type="PANTHER" id="PTHR46300:SF7">
    <property type="entry name" value="P450, PUTATIVE (EUROFUNG)-RELATED"/>
    <property type="match status" value="1"/>
</dbReference>
<dbReference type="AlphaFoldDB" id="A0A0D7APQ9"/>
<proteinExistence type="inferred from homology"/>
<feature type="binding site" description="axial binding residue" evidence="9">
    <location>
        <position position="433"/>
    </location>
    <ligand>
        <name>heme</name>
        <dbReference type="ChEBI" id="CHEBI:30413"/>
    </ligand>
    <ligandPart>
        <name>Fe</name>
        <dbReference type="ChEBI" id="CHEBI:18248"/>
    </ligandPart>
</feature>
<dbReference type="InterPro" id="IPR036396">
    <property type="entry name" value="Cyt_P450_sf"/>
</dbReference>
<dbReference type="OrthoDB" id="2789670at2759"/>
<dbReference type="GO" id="GO:0016705">
    <property type="term" value="F:oxidoreductase activity, acting on paired donors, with incorporation or reduction of molecular oxygen"/>
    <property type="evidence" value="ECO:0007669"/>
    <property type="project" value="InterPro"/>
</dbReference>
<dbReference type="PANTHER" id="PTHR46300">
    <property type="entry name" value="P450, PUTATIVE (EUROFUNG)-RELATED-RELATED"/>
    <property type="match status" value="1"/>
</dbReference>
<dbReference type="Gene3D" id="1.10.630.10">
    <property type="entry name" value="Cytochrome P450"/>
    <property type="match status" value="1"/>
</dbReference>
<dbReference type="InterPro" id="IPR050364">
    <property type="entry name" value="Cytochrome_P450_fung"/>
</dbReference>
<dbReference type="GO" id="GO:0004497">
    <property type="term" value="F:monooxygenase activity"/>
    <property type="evidence" value="ECO:0007669"/>
    <property type="project" value="UniProtKB-KW"/>
</dbReference>
<evidence type="ECO:0000256" key="4">
    <source>
        <dbReference type="ARBA" id="ARBA00022617"/>
    </source>
</evidence>
<dbReference type="InterPro" id="IPR001128">
    <property type="entry name" value="Cyt_P450"/>
</dbReference>
<comment type="pathway">
    <text evidence="2">Secondary metabolite biosynthesis.</text>
</comment>
<dbReference type="SUPFAM" id="SSF48264">
    <property type="entry name" value="Cytochrome P450"/>
    <property type="match status" value="1"/>
</dbReference>
<keyword evidence="7 9" id="KW-0408">Iron</keyword>
<dbReference type="Proteomes" id="UP000054144">
    <property type="component" value="Unassembled WGS sequence"/>
</dbReference>
<evidence type="ECO:0000313" key="11">
    <source>
        <dbReference type="EMBL" id="KIY53291.1"/>
    </source>
</evidence>
<dbReference type="PRINTS" id="PR00463">
    <property type="entry name" value="EP450I"/>
</dbReference>
<dbReference type="GO" id="GO:0005506">
    <property type="term" value="F:iron ion binding"/>
    <property type="evidence" value="ECO:0007669"/>
    <property type="project" value="InterPro"/>
</dbReference>
<dbReference type="EMBL" id="KN881627">
    <property type="protein sequence ID" value="KIY53291.1"/>
    <property type="molecule type" value="Genomic_DNA"/>
</dbReference>
<gene>
    <name evidence="11" type="ORF">FISHEDRAFT_33736</name>
</gene>
<dbReference type="CDD" id="cd11065">
    <property type="entry name" value="CYP64-like"/>
    <property type="match status" value="1"/>
</dbReference>
<evidence type="ECO:0000256" key="5">
    <source>
        <dbReference type="ARBA" id="ARBA00022723"/>
    </source>
</evidence>
<dbReference type="InterPro" id="IPR017972">
    <property type="entry name" value="Cyt_P450_CS"/>
</dbReference>
<comment type="similarity">
    <text evidence="3 10">Belongs to the cytochrome P450 family.</text>
</comment>
<keyword evidence="12" id="KW-1185">Reference proteome</keyword>
<evidence type="ECO:0000313" key="12">
    <source>
        <dbReference type="Proteomes" id="UP000054144"/>
    </source>
</evidence>
<dbReference type="GO" id="GO:0020037">
    <property type="term" value="F:heme binding"/>
    <property type="evidence" value="ECO:0007669"/>
    <property type="project" value="InterPro"/>
</dbReference>
<sequence length="521" mass="58261">MSLLVVFLVVTVLIAGFIKYHRTSSLLPPGPPRRFIVGNLFDLPSTDSHLHEYFATFHALYGPISSISVLGQHTVVLNDHQCASDLLLKRAAIYSDRPPMVFAKLAGWGIFFSIWNFGPDLSEVRKSIFKTMGTRPALRQYLPLQEDNSRRMLMDILKMPDKTQEHVRKMVGATTLGIAYGYSVSRNVHDPLVDLAETGMRLATIAGMPGRWMCDVIPLLRFVPEWFPAAGFQKVARYHRSVARRFLQLPCTFVQQQIEKGVAKPSYTADFLRDKPTSPRDEAILQTGGSTIYAAGSDTSAGWVPSFAPFRFLFLLYHAYRSAEMKFRDRIVGSSRLPCYDDCSDLPYTTAVVREALRIKPIAPIGVPHMSSKDEYYRGYLIPKGTTIVANLSQISRDTAVYTDPDTFKPERFLGEHPEPPPDFVFGYGHRVCPGKELAYQTALIACSMILSVFKVEPSACVEPEEWTPGIAISLKKLSCTLTPRSAEAVDLILSFDDTEYQSDEEALLSCEEMLSKSGSI</sequence>
<dbReference type="InterPro" id="IPR002401">
    <property type="entry name" value="Cyt_P450_E_grp-I"/>
</dbReference>
<evidence type="ECO:0000256" key="1">
    <source>
        <dbReference type="ARBA" id="ARBA00001971"/>
    </source>
</evidence>
<name>A0A0D7APQ9_9AGAR</name>
<keyword evidence="8 10" id="KW-0503">Monooxygenase</keyword>
<evidence type="ECO:0000256" key="2">
    <source>
        <dbReference type="ARBA" id="ARBA00005179"/>
    </source>
</evidence>
<evidence type="ECO:0000256" key="10">
    <source>
        <dbReference type="RuleBase" id="RU000461"/>
    </source>
</evidence>
<keyword evidence="4 9" id="KW-0349">Heme</keyword>
<comment type="cofactor">
    <cofactor evidence="1 9">
        <name>heme</name>
        <dbReference type="ChEBI" id="CHEBI:30413"/>
    </cofactor>
</comment>
<keyword evidence="5 9" id="KW-0479">Metal-binding</keyword>
<evidence type="ECO:0000256" key="6">
    <source>
        <dbReference type="ARBA" id="ARBA00023002"/>
    </source>
</evidence>
<dbReference type="PROSITE" id="PS00086">
    <property type="entry name" value="CYTOCHROME_P450"/>
    <property type="match status" value="1"/>
</dbReference>
<evidence type="ECO:0000256" key="7">
    <source>
        <dbReference type="ARBA" id="ARBA00023004"/>
    </source>
</evidence>